<dbReference type="GO" id="GO:0005525">
    <property type="term" value="F:GTP binding"/>
    <property type="evidence" value="ECO:0007669"/>
    <property type="project" value="UniProtKB-UniRule"/>
</dbReference>
<dbReference type="EMBL" id="VUMD01000012">
    <property type="protein sequence ID" value="MSS37620.1"/>
    <property type="molecule type" value="Genomic_DNA"/>
</dbReference>
<keyword evidence="2 4" id="KW-0067">ATP-binding</keyword>
<dbReference type="Proteomes" id="UP000429958">
    <property type="component" value="Unassembled WGS sequence"/>
</dbReference>
<dbReference type="InterPro" id="IPR053930">
    <property type="entry name" value="RapZ-like_N"/>
</dbReference>
<dbReference type="HAMAP" id="MF_00636">
    <property type="entry name" value="RapZ_like"/>
    <property type="match status" value="1"/>
</dbReference>
<dbReference type="RefSeq" id="WP_154473061.1">
    <property type="nucleotide sequence ID" value="NZ_DBEWUL010000036.1"/>
</dbReference>
<reference evidence="7 8" key="1">
    <citation type="submission" date="2019-08" db="EMBL/GenBank/DDBJ databases">
        <title>In-depth cultivation of the pig gut microbiome towards novel bacterial diversity and tailored functional studies.</title>
        <authorList>
            <person name="Wylensek D."/>
            <person name="Hitch T.C.A."/>
            <person name="Clavel T."/>
        </authorList>
    </citation>
    <scope>NUCLEOTIDE SEQUENCE [LARGE SCALE GENOMIC DNA]</scope>
    <source>
        <strain evidence="7 8">WCA-389-WT-23D1</strain>
    </source>
</reference>
<organism evidence="7 8">
    <name type="scientific">Clostridium porci</name>
    <dbReference type="NCBI Taxonomy" id="2605778"/>
    <lineage>
        <taxon>Bacteria</taxon>
        <taxon>Bacillati</taxon>
        <taxon>Bacillota</taxon>
        <taxon>Clostridia</taxon>
        <taxon>Eubacteriales</taxon>
        <taxon>Clostridiaceae</taxon>
        <taxon>Clostridium</taxon>
    </lineage>
</organism>
<protein>
    <submittedName>
        <fullName evidence="7">RNase adapter RapZ</fullName>
    </submittedName>
</protein>
<dbReference type="Pfam" id="PF22740">
    <property type="entry name" value="PapZ_C"/>
    <property type="match status" value="1"/>
</dbReference>
<evidence type="ECO:0000313" key="7">
    <source>
        <dbReference type="EMBL" id="MSS37620.1"/>
    </source>
</evidence>
<dbReference type="Pfam" id="PF03668">
    <property type="entry name" value="RapZ-like_N"/>
    <property type="match status" value="1"/>
</dbReference>
<evidence type="ECO:0000256" key="4">
    <source>
        <dbReference type="HAMAP-Rule" id="MF_00636"/>
    </source>
</evidence>
<evidence type="ECO:0000259" key="6">
    <source>
        <dbReference type="Pfam" id="PF22740"/>
    </source>
</evidence>
<feature type="binding site" evidence="4">
    <location>
        <begin position="8"/>
        <end position="15"/>
    </location>
    <ligand>
        <name>ATP</name>
        <dbReference type="ChEBI" id="CHEBI:30616"/>
    </ligand>
</feature>
<dbReference type="InterPro" id="IPR005337">
    <property type="entry name" value="RapZ-like"/>
</dbReference>
<accession>A0A7X2NMH8</accession>
<name>A0A7X2NMH8_9CLOT</name>
<dbReference type="SUPFAM" id="SSF52540">
    <property type="entry name" value="P-loop containing nucleoside triphosphate hydrolases"/>
    <property type="match status" value="1"/>
</dbReference>
<evidence type="ECO:0000256" key="3">
    <source>
        <dbReference type="ARBA" id="ARBA00023134"/>
    </source>
</evidence>
<dbReference type="InterPro" id="IPR027417">
    <property type="entry name" value="P-loop_NTPase"/>
</dbReference>
<feature type="domain" description="RapZ-like N-terminal" evidence="5">
    <location>
        <begin position="1"/>
        <end position="156"/>
    </location>
</feature>
<sequence>MKLVIVTGMSGAGKTVALKMLEDLGFYCVDNLPITLVDKFVQLVCGGSEIKQAAIGMDIRSGEDLSCLDAILSRWRKQELEFYVLFLDASDAILIKRFKETRRSHPLAAAGRLDKGIEKERAKLEFLKRDADYIIDTSQLLTRELKVELEKIFLEDQDYNNMFVTILSFGFKYGIPEDADLVFDVRFLPNPYYVEELRLLTGEDEAVRRFVMKGGTAAQFLSRLYDMIDFLLPNYIKEGKNQLVVAIGCTGGKHRSVTVAKALCSHLQGSEKYGLKIEHRDVDKDNKRK</sequence>
<evidence type="ECO:0000259" key="5">
    <source>
        <dbReference type="Pfam" id="PF03668"/>
    </source>
</evidence>
<dbReference type="InterPro" id="IPR053931">
    <property type="entry name" value="RapZ_C"/>
</dbReference>
<dbReference type="NCBIfam" id="NF003828">
    <property type="entry name" value="PRK05416.1"/>
    <property type="match status" value="1"/>
</dbReference>
<proteinExistence type="inferred from homology"/>
<dbReference type="GO" id="GO:0005524">
    <property type="term" value="F:ATP binding"/>
    <property type="evidence" value="ECO:0007669"/>
    <property type="project" value="UniProtKB-UniRule"/>
</dbReference>
<feature type="domain" description="RapZ C-terminal" evidence="6">
    <location>
        <begin position="163"/>
        <end position="282"/>
    </location>
</feature>
<comment type="caution">
    <text evidence="7">The sequence shown here is derived from an EMBL/GenBank/DDBJ whole genome shotgun (WGS) entry which is preliminary data.</text>
</comment>
<keyword evidence="1 4" id="KW-0547">Nucleotide-binding</keyword>
<evidence type="ECO:0000256" key="1">
    <source>
        <dbReference type="ARBA" id="ARBA00022741"/>
    </source>
</evidence>
<keyword evidence="3 4" id="KW-0342">GTP-binding</keyword>
<dbReference type="AlphaFoldDB" id="A0A7X2NMH8"/>
<dbReference type="Gene3D" id="3.40.50.300">
    <property type="entry name" value="P-loop containing nucleotide triphosphate hydrolases"/>
    <property type="match status" value="1"/>
</dbReference>
<gene>
    <name evidence="7" type="primary">rapZ</name>
    <name evidence="7" type="ORF">FYJ39_13800</name>
</gene>
<evidence type="ECO:0000313" key="8">
    <source>
        <dbReference type="Proteomes" id="UP000429958"/>
    </source>
</evidence>
<dbReference type="PANTHER" id="PTHR30448:SF0">
    <property type="entry name" value="RNASE ADAPTER PROTEIN RAPZ"/>
    <property type="match status" value="1"/>
</dbReference>
<evidence type="ECO:0000256" key="2">
    <source>
        <dbReference type="ARBA" id="ARBA00022840"/>
    </source>
</evidence>
<dbReference type="PIRSF" id="PIRSF005052">
    <property type="entry name" value="P-loopkin"/>
    <property type="match status" value="1"/>
</dbReference>
<keyword evidence="8" id="KW-1185">Reference proteome</keyword>
<dbReference type="PANTHER" id="PTHR30448">
    <property type="entry name" value="RNASE ADAPTER PROTEIN RAPZ"/>
    <property type="match status" value="1"/>
</dbReference>
<feature type="binding site" evidence="4">
    <location>
        <begin position="58"/>
        <end position="61"/>
    </location>
    <ligand>
        <name>GTP</name>
        <dbReference type="ChEBI" id="CHEBI:37565"/>
    </ligand>
</feature>